<keyword evidence="1" id="KW-0812">Transmembrane</keyword>
<accession>A0A6I6UUY3</accession>
<evidence type="ECO:0000256" key="1">
    <source>
        <dbReference type="SAM" id="Phobius"/>
    </source>
</evidence>
<evidence type="ECO:0000313" key="4">
    <source>
        <dbReference type="Proteomes" id="UP000465062"/>
    </source>
</evidence>
<evidence type="ECO:0000259" key="2">
    <source>
        <dbReference type="Pfam" id="PF09851"/>
    </source>
</evidence>
<keyword evidence="1" id="KW-0472">Membrane</keyword>
<keyword evidence="1" id="KW-1133">Transmembrane helix</keyword>
<dbReference type="KEGG" id="bvq:FHE72_19080"/>
<proteinExistence type="predicted"/>
<dbReference type="InterPro" id="IPR018649">
    <property type="entry name" value="SHOCT"/>
</dbReference>
<gene>
    <name evidence="3" type="ORF">FHE72_19080</name>
</gene>
<dbReference type="EMBL" id="CP047394">
    <property type="protein sequence ID" value="QHE62872.1"/>
    <property type="molecule type" value="Genomic_DNA"/>
</dbReference>
<protein>
    <recommendedName>
        <fullName evidence="2">SHOCT domain-containing protein</fullName>
    </recommendedName>
</protein>
<name>A0A6I6UUY3_9BACI</name>
<dbReference type="Proteomes" id="UP000465062">
    <property type="component" value="Chromosome"/>
</dbReference>
<feature type="domain" description="SHOCT" evidence="2">
    <location>
        <begin position="51"/>
        <end position="77"/>
    </location>
</feature>
<sequence length="79" mass="8849">MMNGGGMGGGFFGSGFLFIILILAIIGVFIWMMRSNPKGDASPPTQNMNNQALNRLKERLAKGEITEEEYDRLKRKLEQ</sequence>
<organism evidence="3 4">
    <name type="scientific">Rossellomorea vietnamensis</name>
    <dbReference type="NCBI Taxonomy" id="218284"/>
    <lineage>
        <taxon>Bacteria</taxon>
        <taxon>Bacillati</taxon>
        <taxon>Bacillota</taxon>
        <taxon>Bacilli</taxon>
        <taxon>Bacillales</taxon>
        <taxon>Bacillaceae</taxon>
        <taxon>Rossellomorea</taxon>
    </lineage>
</organism>
<feature type="transmembrane region" description="Helical" evidence="1">
    <location>
        <begin position="12"/>
        <end position="32"/>
    </location>
</feature>
<dbReference type="RefSeq" id="WP_159362671.1">
    <property type="nucleotide sequence ID" value="NZ_CP047394.1"/>
</dbReference>
<dbReference type="Pfam" id="PF09851">
    <property type="entry name" value="SHOCT"/>
    <property type="match status" value="1"/>
</dbReference>
<dbReference type="AlphaFoldDB" id="A0A6I6UUY3"/>
<evidence type="ECO:0000313" key="3">
    <source>
        <dbReference type="EMBL" id="QHE62872.1"/>
    </source>
</evidence>
<reference evidence="3 4" key="1">
    <citation type="submission" date="2019-06" db="EMBL/GenBank/DDBJ databases">
        <title>An operon consisting of a P-type ATPase gene and a transcriptional regular gene given the different cadmium resistance in Bacillus vietamensis 151-6 and Bacillus marisflavi 151-25.</title>
        <authorList>
            <person name="Yu X."/>
        </authorList>
    </citation>
    <scope>NUCLEOTIDE SEQUENCE [LARGE SCALE GENOMIC DNA]</scope>
    <source>
        <strain evidence="3 4">151-6</strain>
    </source>
</reference>